<evidence type="ECO:0000313" key="3">
    <source>
        <dbReference type="EMBL" id="TDC25717.1"/>
    </source>
</evidence>
<keyword evidence="2" id="KW-0812">Transmembrane</keyword>
<protein>
    <submittedName>
        <fullName evidence="3">Uncharacterized protein</fullName>
    </submittedName>
</protein>
<proteinExistence type="predicted"/>
<dbReference type="Proteomes" id="UP000295075">
    <property type="component" value="Unassembled WGS sequence"/>
</dbReference>
<reference evidence="3 4" key="1">
    <citation type="submission" date="2019-03" db="EMBL/GenBank/DDBJ databases">
        <title>Draft genome sequences of novel Actinobacteria.</title>
        <authorList>
            <person name="Sahin N."/>
            <person name="Ay H."/>
            <person name="Saygin H."/>
        </authorList>
    </citation>
    <scope>NUCLEOTIDE SEQUENCE [LARGE SCALE GENOMIC DNA]</scope>
    <source>
        <strain evidence="3 4">JCM 30547</strain>
    </source>
</reference>
<evidence type="ECO:0000256" key="2">
    <source>
        <dbReference type="SAM" id="Phobius"/>
    </source>
</evidence>
<feature type="transmembrane region" description="Helical" evidence="2">
    <location>
        <begin position="159"/>
        <end position="180"/>
    </location>
</feature>
<name>A0A4R4PTK5_9ACTN</name>
<sequence>MSSQDFPTYGREPERPNKERPNEEQRGEEQYIAPPTPYGGPTYADGGQPLPPAPYAPAQPYGSQPGQYGGPPTDPAQPPSYRPGHPYGAPVDPHPEAFPTYGRKEPFEGRDPRAAKVLLLATLIAAIYGLMVVTVQRVSIREITQAPGSPLNHPLRTDVIDALGQLLIVLVGAAALVLWARDVLARRKAARQPEAIEIVGGVLVAVSLVPLLIWAGMVLSTGLGAVDATLERLPTAYAWGGFGLLILATGLFLGYRELKPDLDTVVRAAPGRPPWE</sequence>
<dbReference type="AlphaFoldDB" id="A0A4R4PTK5"/>
<feature type="compositionally biased region" description="Pro residues" evidence="1">
    <location>
        <begin position="72"/>
        <end position="81"/>
    </location>
</feature>
<keyword evidence="2" id="KW-0472">Membrane</keyword>
<dbReference type="EMBL" id="SMKA01000119">
    <property type="protein sequence ID" value="TDC25717.1"/>
    <property type="molecule type" value="Genomic_DNA"/>
</dbReference>
<evidence type="ECO:0000313" key="4">
    <source>
        <dbReference type="Proteomes" id="UP000295075"/>
    </source>
</evidence>
<feature type="compositionally biased region" description="Basic and acidic residues" evidence="1">
    <location>
        <begin position="11"/>
        <end position="29"/>
    </location>
</feature>
<keyword evidence="4" id="KW-1185">Reference proteome</keyword>
<organism evidence="3 4">
    <name type="scientific">Kribbella albertanoniae</name>
    <dbReference type="NCBI Taxonomy" id="1266829"/>
    <lineage>
        <taxon>Bacteria</taxon>
        <taxon>Bacillati</taxon>
        <taxon>Actinomycetota</taxon>
        <taxon>Actinomycetes</taxon>
        <taxon>Propionibacteriales</taxon>
        <taxon>Kribbellaceae</taxon>
        <taxon>Kribbella</taxon>
    </lineage>
</organism>
<feature type="region of interest" description="Disordered" evidence="1">
    <location>
        <begin position="1"/>
        <end position="106"/>
    </location>
</feature>
<gene>
    <name evidence="3" type="ORF">E1261_23665</name>
</gene>
<keyword evidence="2" id="KW-1133">Transmembrane helix</keyword>
<feature type="transmembrane region" description="Helical" evidence="2">
    <location>
        <begin position="236"/>
        <end position="255"/>
    </location>
</feature>
<dbReference type="RefSeq" id="WP_132410006.1">
    <property type="nucleotide sequence ID" value="NZ_SMKA01000119.1"/>
</dbReference>
<comment type="caution">
    <text evidence="3">The sequence shown here is derived from an EMBL/GenBank/DDBJ whole genome shotgun (WGS) entry which is preliminary data.</text>
</comment>
<evidence type="ECO:0000256" key="1">
    <source>
        <dbReference type="SAM" id="MobiDB-lite"/>
    </source>
</evidence>
<dbReference type="OrthoDB" id="3825492at2"/>
<feature type="transmembrane region" description="Helical" evidence="2">
    <location>
        <begin position="201"/>
        <end position="224"/>
    </location>
</feature>
<feature type="transmembrane region" description="Helical" evidence="2">
    <location>
        <begin position="117"/>
        <end position="139"/>
    </location>
</feature>
<accession>A0A4R4PTK5</accession>